<dbReference type="EMBL" id="AKHW03006817">
    <property type="protein sequence ID" value="KYO18409.1"/>
    <property type="molecule type" value="Genomic_DNA"/>
</dbReference>
<gene>
    <name evidence="1" type="ORF">Y1Q_0008525</name>
</gene>
<dbReference type="AlphaFoldDB" id="A0A151M1M1"/>
<proteinExistence type="predicted"/>
<evidence type="ECO:0000313" key="1">
    <source>
        <dbReference type="EMBL" id="KYO18409.1"/>
    </source>
</evidence>
<keyword evidence="2" id="KW-1185">Reference proteome</keyword>
<organism evidence="1 2">
    <name type="scientific">Alligator mississippiensis</name>
    <name type="common">American alligator</name>
    <dbReference type="NCBI Taxonomy" id="8496"/>
    <lineage>
        <taxon>Eukaryota</taxon>
        <taxon>Metazoa</taxon>
        <taxon>Chordata</taxon>
        <taxon>Craniata</taxon>
        <taxon>Vertebrata</taxon>
        <taxon>Euteleostomi</taxon>
        <taxon>Archelosauria</taxon>
        <taxon>Archosauria</taxon>
        <taxon>Crocodylia</taxon>
        <taxon>Alligatoridae</taxon>
        <taxon>Alligatorinae</taxon>
        <taxon>Alligator</taxon>
    </lineage>
</organism>
<reference evidence="1 2" key="1">
    <citation type="journal article" date="2012" name="Genome Biol.">
        <title>Sequencing three crocodilian genomes to illuminate the evolution of archosaurs and amniotes.</title>
        <authorList>
            <person name="St John J.A."/>
            <person name="Braun E.L."/>
            <person name="Isberg S.R."/>
            <person name="Miles L.G."/>
            <person name="Chong A.Y."/>
            <person name="Gongora J."/>
            <person name="Dalzell P."/>
            <person name="Moran C."/>
            <person name="Bed'hom B."/>
            <person name="Abzhanov A."/>
            <person name="Burgess S.C."/>
            <person name="Cooksey A.M."/>
            <person name="Castoe T.A."/>
            <person name="Crawford N.G."/>
            <person name="Densmore L.D."/>
            <person name="Drew J.C."/>
            <person name="Edwards S.V."/>
            <person name="Faircloth B.C."/>
            <person name="Fujita M.K."/>
            <person name="Greenwold M.J."/>
            <person name="Hoffmann F.G."/>
            <person name="Howard J.M."/>
            <person name="Iguchi T."/>
            <person name="Janes D.E."/>
            <person name="Khan S.Y."/>
            <person name="Kohno S."/>
            <person name="de Koning A.J."/>
            <person name="Lance S.L."/>
            <person name="McCarthy F.M."/>
            <person name="McCormack J.E."/>
            <person name="Merchant M.E."/>
            <person name="Peterson D.G."/>
            <person name="Pollock D.D."/>
            <person name="Pourmand N."/>
            <person name="Raney B.J."/>
            <person name="Roessler K.A."/>
            <person name="Sanford J.R."/>
            <person name="Sawyer R.H."/>
            <person name="Schmidt C.J."/>
            <person name="Triplett E.W."/>
            <person name="Tuberville T.D."/>
            <person name="Venegas-Anaya M."/>
            <person name="Howard J.T."/>
            <person name="Jarvis E.D."/>
            <person name="Guillette L.J.Jr."/>
            <person name="Glenn T.C."/>
            <person name="Green R.E."/>
            <person name="Ray D.A."/>
        </authorList>
    </citation>
    <scope>NUCLEOTIDE SEQUENCE [LARGE SCALE GENOMIC DNA]</scope>
    <source>
        <strain evidence="1">KSC_2009_1</strain>
    </source>
</reference>
<dbReference type="Proteomes" id="UP000050525">
    <property type="component" value="Unassembled WGS sequence"/>
</dbReference>
<accession>A0A151M1M1</accession>
<protein>
    <submittedName>
        <fullName evidence="1">Uncharacterized protein</fullName>
    </submittedName>
</protein>
<name>A0A151M1M1_ALLMI</name>
<comment type="caution">
    <text evidence="1">The sequence shown here is derived from an EMBL/GenBank/DDBJ whole genome shotgun (WGS) entry which is preliminary data.</text>
</comment>
<sequence length="72" mass="8302">MAGNNRNSIYTNKTNAALSYYTYCNKEPVTRLADYLNYRNELGVTWPVARNIVVSITDTSEEVAVFWKFSTR</sequence>
<evidence type="ECO:0000313" key="2">
    <source>
        <dbReference type="Proteomes" id="UP000050525"/>
    </source>
</evidence>